<dbReference type="Gene3D" id="1.20.5.490">
    <property type="entry name" value="Single helix bin"/>
    <property type="match status" value="1"/>
</dbReference>
<dbReference type="Proteomes" id="UP000694724">
    <property type="component" value="Unplaced"/>
</dbReference>
<comment type="similarity">
    <text evidence="9">Belongs to the NUP54 family.</text>
</comment>
<evidence type="ECO:0000256" key="7">
    <source>
        <dbReference type="ARBA" id="ARBA00023132"/>
    </source>
</evidence>
<dbReference type="GO" id="GO:0005643">
    <property type="term" value="C:nuclear pore"/>
    <property type="evidence" value="ECO:0007669"/>
    <property type="project" value="UniProtKB-SubCell"/>
</dbReference>
<dbReference type="GO" id="GO:0015031">
    <property type="term" value="P:protein transport"/>
    <property type="evidence" value="ECO:0007669"/>
    <property type="project" value="UniProtKB-KW"/>
</dbReference>
<evidence type="ECO:0000256" key="6">
    <source>
        <dbReference type="ARBA" id="ARBA00023010"/>
    </source>
</evidence>
<proteinExistence type="inferred from homology"/>
<dbReference type="FunFam" id="1.20.5.490:FF:000003">
    <property type="entry name" value="nucleoporin p54 isoform X1"/>
    <property type="match status" value="1"/>
</dbReference>
<dbReference type="Proteomes" id="UP000694571">
    <property type="component" value="Unplaced"/>
</dbReference>
<dbReference type="Proteomes" id="UP000694725">
    <property type="component" value="Unplaced"/>
</dbReference>
<dbReference type="InterPro" id="IPR025712">
    <property type="entry name" value="Nup54_alpha-helical_dom"/>
</dbReference>
<dbReference type="Proteomes" id="UP000694570">
    <property type="component" value="Unplaced"/>
</dbReference>
<keyword evidence="7" id="KW-0906">Nuclear pore complex</keyword>
<evidence type="ECO:0000256" key="3">
    <source>
        <dbReference type="ARBA" id="ARBA00022737"/>
    </source>
</evidence>
<comment type="subcellular location">
    <subcellularLocation>
        <location evidence="1">Nucleus</location>
        <location evidence="1">Nuclear pore complex</location>
    </subcellularLocation>
</comment>
<dbReference type="PANTHER" id="PTHR13000">
    <property type="entry name" value="NUCLEOPORIN P54"/>
    <property type="match status" value="1"/>
</dbReference>
<feature type="domain" description="Nucleoporin Nup54 alpha-helical" evidence="10">
    <location>
        <begin position="1"/>
        <end position="102"/>
    </location>
</feature>
<evidence type="ECO:0000256" key="2">
    <source>
        <dbReference type="ARBA" id="ARBA00022448"/>
    </source>
</evidence>
<keyword evidence="3" id="KW-0677">Repeat</keyword>
<accession>A0A8D1SYD7</accession>
<dbReference type="Ensembl" id="ENSSSCT00045022038.1">
    <property type="protein sequence ID" value="ENSSSCP00045015185.1"/>
    <property type="gene ID" value="ENSSSCG00045012882.1"/>
</dbReference>
<dbReference type="GO" id="GO:0051028">
    <property type="term" value="P:mRNA transport"/>
    <property type="evidence" value="ECO:0007669"/>
    <property type="project" value="UniProtKB-KW"/>
</dbReference>
<dbReference type="InterPro" id="IPR024864">
    <property type="entry name" value="Nup54/Nup57/Nup44"/>
</dbReference>
<evidence type="ECO:0000313" key="12">
    <source>
        <dbReference type="Proteomes" id="UP000694723"/>
    </source>
</evidence>
<dbReference type="Ensembl" id="ENSSSCT00060018917.1">
    <property type="protein sequence ID" value="ENSSSCP00060007632.1"/>
    <property type="gene ID" value="ENSSSCG00060014287.1"/>
</dbReference>
<keyword evidence="5" id="KW-0653">Protein transport</keyword>
<evidence type="ECO:0000256" key="5">
    <source>
        <dbReference type="ARBA" id="ARBA00022927"/>
    </source>
</evidence>
<evidence type="ECO:0000256" key="8">
    <source>
        <dbReference type="ARBA" id="ARBA00023242"/>
    </source>
</evidence>
<dbReference type="Pfam" id="PF13874">
    <property type="entry name" value="Nup54"/>
    <property type="match status" value="1"/>
</dbReference>
<keyword evidence="6" id="KW-0811">Translocation</keyword>
<sequence>MVGFKELLRRLKVQDQMTKQHQTRLDIISEDISELQKNQTTTMAKIAQYKRKLMDLSHRTLQVLIKQEIQRKSGYAIQADEEQLRVQLDTIQCELNAPTQFKVSTYQSLKLEFVSGGSAEKCYLVFRKELCILVFIKYLLALIQICFLK</sequence>
<dbReference type="Proteomes" id="UP000694723">
    <property type="component" value="Unplaced"/>
</dbReference>
<dbReference type="Ensembl" id="ENSSSCT00015056698.1">
    <property type="protein sequence ID" value="ENSSSCP00015022716.1"/>
    <property type="gene ID" value="ENSSSCG00015041966.1"/>
</dbReference>
<keyword evidence="2" id="KW-0813">Transport</keyword>
<evidence type="ECO:0000256" key="4">
    <source>
        <dbReference type="ARBA" id="ARBA00022816"/>
    </source>
</evidence>
<dbReference type="AlphaFoldDB" id="A0A8D1SYD7"/>
<dbReference type="Proteomes" id="UP000694728">
    <property type="component" value="Unplaced"/>
</dbReference>
<organism evidence="11 12">
    <name type="scientific">Sus scrofa</name>
    <name type="common">Pig</name>
    <dbReference type="NCBI Taxonomy" id="9823"/>
    <lineage>
        <taxon>Eukaryota</taxon>
        <taxon>Metazoa</taxon>
        <taxon>Chordata</taxon>
        <taxon>Craniata</taxon>
        <taxon>Vertebrata</taxon>
        <taxon>Euteleostomi</taxon>
        <taxon>Mammalia</taxon>
        <taxon>Eutheria</taxon>
        <taxon>Laurasiatheria</taxon>
        <taxon>Artiodactyla</taxon>
        <taxon>Suina</taxon>
        <taxon>Suidae</taxon>
        <taxon>Sus</taxon>
    </lineage>
</organism>
<dbReference type="Ensembl" id="ENSSSCT00030011961.1">
    <property type="protein sequence ID" value="ENSSSCP00030005377.1"/>
    <property type="gene ID" value="ENSSSCG00030008740.1"/>
</dbReference>
<dbReference type="Ensembl" id="ENSSSCT00065106844.1">
    <property type="protein sequence ID" value="ENSSSCP00065047558.1"/>
    <property type="gene ID" value="ENSSSCG00065077248.1"/>
</dbReference>
<name>A0A8D1SYD7_PIG</name>
<keyword evidence="4" id="KW-0509">mRNA transport</keyword>
<dbReference type="Proteomes" id="UP000694726">
    <property type="component" value="Unplaced"/>
</dbReference>
<evidence type="ECO:0000259" key="10">
    <source>
        <dbReference type="Pfam" id="PF13874"/>
    </source>
</evidence>
<keyword evidence="8" id="KW-0539">Nucleus</keyword>
<dbReference type="PANTHER" id="PTHR13000:SF0">
    <property type="entry name" value="NUCLEOPORIN P54"/>
    <property type="match status" value="1"/>
</dbReference>
<evidence type="ECO:0000256" key="1">
    <source>
        <dbReference type="ARBA" id="ARBA00004567"/>
    </source>
</evidence>
<gene>
    <name evidence="11" type="primary">NUP54</name>
</gene>
<evidence type="ECO:0000256" key="9">
    <source>
        <dbReference type="ARBA" id="ARBA00060798"/>
    </source>
</evidence>
<protein>
    <submittedName>
        <fullName evidence="11">Nucleoporin 54</fullName>
    </submittedName>
</protein>
<reference evidence="11" key="1">
    <citation type="submission" date="2025-05" db="UniProtKB">
        <authorList>
            <consortium name="Ensembl"/>
        </authorList>
    </citation>
    <scope>IDENTIFICATION</scope>
</reference>
<evidence type="ECO:0000313" key="11">
    <source>
        <dbReference type="Ensembl" id="ENSSSCP00060007632.1"/>
    </source>
</evidence>
<dbReference type="Ensembl" id="ENSSSCT00050093829.1">
    <property type="protein sequence ID" value="ENSSSCP00050040479.1"/>
    <property type="gene ID" value="ENSSSCG00050068739.1"/>
</dbReference>
<dbReference type="Ensembl" id="ENSSSCT00055015854.1">
    <property type="protein sequence ID" value="ENSSSCP00055012467.1"/>
    <property type="gene ID" value="ENSSSCG00055007982.1"/>
</dbReference>